<gene>
    <name evidence="2" type="ORF">BGZ97_010995</name>
</gene>
<organism evidence="2 3">
    <name type="scientific">Linnemannia gamsii</name>
    <dbReference type="NCBI Taxonomy" id="64522"/>
    <lineage>
        <taxon>Eukaryota</taxon>
        <taxon>Fungi</taxon>
        <taxon>Fungi incertae sedis</taxon>
        <taxon>Mucoromycota</taxon>
        <taxon>Mortierellomycotina</taxon>
        <taxon>Mortierellomycetes</taxon>
        <taxon>Mortierellales</taxon>
        <taxon>Mortierellaceae</taxon>
        <taxon>Linnemannia</taxon>
    </lineage>
</organism>
<dbReference type="AlphaFoldDB" id="A0A9P6UNM5"/>
<dbReference type="PANTHER" id="PTHR47679">
    <property type="entry name" value="PROTEIN TORNADO 1"/>
    <property type="match status" value="1"/>
</dbReference>
<dbReference type="SUPFAM" id="SSF52047">
    <property type="entry name" value="RNI-like"/>
    <property type="match status" value="1"/>
</dbReference>
<dbReference type="EMBL" id="JAAAIN010000597">
    <property type="protein sequence ID" value="KAG0312635.1"/>
    <property type="molecule type" value="Genomic_DNA"/>
</dbReference>
<dbReference type="PANTHER" id="PTHR47679:SF2">
    <property type="entry name" value="C-TERMINAL OF ROC (COR) DOMAIN-CONTAINING PROTEIN"/>
    <property type="match status" value="1"/>
</dbReference>
<dbReference type="Pfam" id="PF13516">
    <property type="entry name" value="LRR_6"/>
    <property type="match status" value="2"/>
</dbReference>
<sequence length="843" mass="94132">MQDIHPEPAMELTQSFRLTGTTEIVRIPIQHVDGQNVVYWESIEKFFPGVKFVKNGDVAVPPCIKYFPGVVLDIVVNSAHEHLQVDSSMGAPNLAPTVALTPAPSVGRTDVLAGRASALTSENKFIEDLRVTSALAEIPIGDIGTRIPLTDLLVISPSLPSLVKTASKTTLSFRQAVKLASRLANESDGRVQHQELTAKMDYMIKSHEEMRHWRQAFDAKQDEMTQLQKTSDAKQEKMNQLQKQLLEHQMEMVVKQREMEQLTLAHQEEMKQMHQRVLGQLSVLQSRVQAVLTQTYELHEYPIPRLFIVLPQYPSGWDILEPFTDKYRLYFLCECGEHTNAAGSNSKIPHEIHLAKHEGYEIARPTEFFQQYGPYVLTMLKMLKFSVSVASVAVPAVAHLINADAIDQAGKGLKHLKDCIEPGVDQVIKPVENFAGQMENKEALEGADLRKLETFLKHKDGNKVLGNLYRTVTDQGHVKWVCVDHYRENYNNTAAEAFRRAVDSVEGSFDENSGVAEVELRSRVLAQQFYAALEQARSVHELKVKLSWETTYGDFKKLRDTLGRTSVRVLEFGYTGTGPASDYINRNQRYDPIRQIMGHPSIQSFTMASIHDDFLKRSNFSAADTDFSNLKRLVIGGFESDASIEKFKLVLSRAPNITSLSLVTPKRLFEGSSPWSRHASIVSDVTYIIISRLERGDKISIELDMEMKPSNDTRLLLGAPSDVLEKCNLWPADAKFSNLKRLVIKQFDMNTAGVKFYMAHAPALTTLDVADNSIDENDARALAKVLKINSTLTTLNLRGNSIGSNGGQALAEALKSNSTLTTLDLAYNSIGSNGAYNIITVSP</sequence>
<dbReference type="SMART" id="SM00368">
    <property type="entry name" value="LRR_RI"/>
    <property type="match status" value="3"/>
</dbReference>
<evidence type="ECO:0008006" key="4">
    <source>
        <dbReference type="Google" id="ProtNLM"/>
    </source>
</evidence>
<keyword evidence="1" id="KW-0175">Coiled coil</keyword>
<evidence type="ECO:0000256" key="1">
    <source>
        <dbReference type="SAM" id="Coils"/>
    </source>
</evidence>
<dbReference type="Proteomes" id="UP000823405">
    <property type="component" value="Unassembled WGS sequence"/>
</dbReference>
<protein>
    <recommendedName>
        <fullName evidence="4">RNI-like protein</fullName>
    </recommendedName>
</protein>
<reference evidence="2" key="1">
    <citation type="journal article" date="2020" name="Fungal Divers.">
        <title>Resolving the Mortierellaceae phylogeny through synthesis of multi-gene phylogenetics and phylogenomics.</title>
        <authorList>
            <person name="Vandepol N."/>
            <person name="Liber J."/>
            <person name="Desiro A."/>
            <person name="Na H."/>
            <person name="Kennedy M."/>
            <person name="Barry K."/>
            <person name="Grigoriev I.V."/>
            <person name="Miller A.N."/>
            <person name="O'Donnell K."/>
            <person name="Stajich J.E."/>
            <person name="Bonito G."/>
        </authorList>
    </citation>
    <scope>NUCLEOTIDE SEQUENCE</scope>
    <source>
        <strain evidence="2">NVP60</strain>
    </source>
</reference>
<accession>A0A9P6UNM5</accession>
<dbReference type="OrthoDB" id="2395959at2759"/>
<dbReference type="InterPro" id="IPR032675">
    <property type="entry name" value="LRR_dom_sf"/>
</dbReference>
<name>A0A9P6UNM5_9FUNG</name>
<dbReference type="Gene3D" id="3.80.10.10">
    <property type="entry name" value="Ribonuclease Inhibitor"/>
    <property type="match status" value="1"/>
</dbReference>
<feature type="coiled-coil region" evidence="1">
    <location>
        <begin position="224"/>
        <end position="258"/>
    </location>
</feature>
<evidence type="ECO:0000313" key="3">
    <source>
        <dbReference type="Proteomes" id="UP000823405"/>
    </source>
</evidence>
<comment type="caution">
    <text evidence="2">The sequence shown here is derived from an EMBL/GenBank/DDBJ whole genome shotgun (WGS) entry which is preliminary data.</text>
</comment>
<evidence type="ECO:0000313" key="2">
    <source>
        <dbReference type="EMBL" id="KAG0312635.1"/>
    </source>
</evidence>
<dbReference type="InterPro" id="IPR001611">
    <property type="entry name" value="Leu-rich_rpt"/>
</dbReference>
<keyword evidence="3" id="KW-1185">Reference proteome</keyword>
<proteinExistence type="predicted"/>